<evidence type="ECO:0000259" key="6">
    <source>
        <dbReference type="Pfam" id="PF03946"/>
    </source>
</evidence>
<dbReference type="GO" id="GO:0070180">
    <property type="term" value="F:large ribosomal subunit rRNA binding"/>
    <property type="evidence" value="ECO:0007669"/>
    <property type="project" value="TreeGrafter"/>
</dbReference>
<dbReference type="SUPFAM" id="SSF46906">
    <property type="entry name" value="Ribosomal protein L11, C-terminal domain"/>
    <property type="match status" value="1"/>
</dbReference>
<evidence type="ECO:0000313" key="7">
    <source>
        <dbReference type="EMBL" id="AAK39847.1"/>
    </source>
</evidence>
<dbReference type="HAMAP" id="MF_00736">
    <property type="entry name" value="Ribosomal_uL11"/>
    <property type="match status" value="1"/>
</dbReference>
<dbReference type="SUPFAM" id="SSF54747">
    <property type="entry name" value="Ribosomal L11/L12e N-terminal domain"/>
    <property type="match status" value="1"/>
</dbReference>
<dbReference type="Proteomes" id="UP000242167">
    <property type="component" value="Nucleomorph 1"/>
</dbReference>
<dbReference type="EMBL" id="AF165818">
    <property type="protein sequence ID" value="AAK39847.1"/>
    <property type="molecule type" value="Genomic_DNA"/>
</dbReference>
<dbReference type="InterPro" id="IPR036769">
    <property type="entry name" value="Ribosomal_uL11_C_sf"/>
</dbReference>
<keyword evidence="3 4" id="KW-0687">Ribonucleoprotein</keyword>
<dbReference type="GO" id="GO:0006412">
    <property type="term" value="P:translation"/>
    <property type="evidence" value="ECO:0007669"/>
    <property type="project" value="InterPro"/>
</dbReference>
<dbReference type="Gene3D" id="1.10.10.250">
    <property type="entry name" value="Ribosomal protein L11, C-terminal domain"/>
    <property type="match status" value="1"/>
</dbReference>
<name>Q98RV3_GUITH</name>
<evidence type="ECO:0000256" key="2">
    <source>
        <dbReference type="ARBA" id="ARBA00022980"/>
    </source>
</evidence>
<dbReference type="Pfam" id="PF00298">
    <property type="entry name" value="Ribosomal_L11"/>
    <property type="match status" value="1"/>
</dbReference>
<dbReference type="PANTHER" id="PTHR11661">
    <property type="entry name" value="60S RIBOSOMAL PROTEIN L12"/>
    <property type="match status" value="1"/>
</dbReference>
<reference evidence="7 8" key="1">
    <citation type="journal article" date="2001" name="Nature">
        <title>The highly reduced genome of an enslaved algal nucleus.</title>
        <authorList>
            <person name="Douglas S."/>
            <person name="Zauner S."/>
            <person name="Fraunholz M."/>
            <person name="Beaton M."/>
            <person name="Penny S."/>
            <person name="Deng L."/>
            <person name="Wu X."/>
            <person name="Reith M."/>
            <person name="Cavalier-Smith T."/>
            <person name="Maier U."/>
        </authorList>
    </citation>
    <scope>NUCLEOTIDE SEQUENCE [LARGE SCALE GENOMIC DNA]</scope>
</reference>
<dbReference type="FunFam" id="3.30.1550.10:FF:000002">
    <property type="entry name" value="60S ribosomal protein L12"/>
    <property type="match status" value="1"/>
</dbReference>
<evidence type="ECO:0000256" key="4">
    <source>
        <dbReference type="RuleBase" id="RU003978"/>
    </source>
</evidence>
<keyword evidence="7" id="KW-0542">Nucleomorph</keyword>
<keyword evidence="2 4" id="KW-0689">Ribosomal protein</keyword>
<dbReference type="PANTHER" id="PTHR11661:SF2">
    <property type="entry name" value="LARGE RIBOSOMAL SUBUNIT PROTEIN UL11"/>
    <property type="match status" value="1"/>
</dbReference>
<dbReference type="InterPro" id="IPR036796">
    <property type="entry name" value="Ribosomal_uL11_N_sf"/>
</dbReference>
<geneLocation type="nucleomorph" evidence="7"/>
<accession>Q98RV3</accession>
<dbReference type="PIR" id="D90089">
    <property type="entry name" value="D90089"/>
</dbReference>
<dbReference type="InterPro" id="IPR020784">
    <property type="entry name" value="Ribosomal_uL11_N"/>
</dbReference>
<dbReference type="Gene3D" id="3.30.1550.10">
    <property type="entry name" value="Ribosomal protein L11/L12, N-terminal domain"/>
    <property type="match status" value="1"/>
</dbReference>
<organism evidence="7 8">
    <name type="scientific">Guillardia theta</name>
    <name type="common">Cryptophyte</name>
    <name type="synonym">Cryptomonas phi</name>
    <dbReference type="NCBI Taxonomy" id="55529"/>
    <lineage>
        <taxon>Eukaryota</taxon>
        <taxon>Cryptophyceae</taxon>
        <taxon>Pyrenomonadales</taxon>
        <taxon>Geminigeraceae</taxon>
        <taxon>Guillardia</taxon>
    </lineage>
</organism>
<dbReference type="InterPro" id="IPR000911">
    <property type="entry name" value="Ribosomal_uL11"/>
</dbReference>
<dbReference type="InterPro" id="IPR020783">
    <property type="entry name" value="Ribosomal_uL11_C"/>
</dbReference>
<gene>
    <name evidence="7" type="primary">rpl12</name>
</gene>
<dbReference type="SMART" id="SM00649">
    <property type="entry name" value="RL11"/>
    <property type="match status" value="1"/>
</dbReference>
<dbReference type="GO" id="GO:0003735">
    <property type="term" value="F:structural constituent of ribosome"/>
    <property type="evidence" value="ECO:0007669"/>
    <property type="project" value="InterPro"/>
</dbReference>
<dbReference type="GeneID" id="857335"/>
<evidence type="ECO:0000313" key="8">
    <source>
        <dbReference type="Proteomes" id="UP000242167"/>
    </source>
</evidence>
<dbReference type="Pfam" id="PF03946">
    <property type="entry name" value="Ribosomal_L11_N"/>
    <property type="match status" value="1"/>
</dbReference>
<dbReference type="AlphaFoldDB" id="Q98RV3"/>
<dbReference type="RefSeq" id="XP_001713552.1">
    <property type="nucleotide sequence ID" value="XM_001713500.1"/>
</dbReference>
<protein>
    <submittedName>
        <fullName evidence="7">60S ribosomal protein L12</fullName>
    </submittedName>
</protein>
<sequence length="144" mass="15659">MPPKIDSNQVTEILIRTVGGEVGSVSSLAPKIGPLGLSPKKLGEQLSNSTKEWQGLKIMCKLKVQNRQATVEVVPSSSSLIIRSLNEPKRDRKKVKNIKHNGAIEHEDLIKIAKILRKRSGAVKLDGTLKELIGTCKSIGCSIN</sequence>
<evidence type="ECO:0000259" key="5">
    <source>
        <dbReference type="Pfam" id="PF00298"/>
    </source>
</evidence>
<dbReference type="GO" id="GO:0022625">
    <property type="term" value="C:cytosolic large ribosomal subunit"/>
    <property type="evidence" value="ECO:0007669"/>
    <property type="project" value="TreeGrafter"/>
</dbReference>
<feature type="domain" description="Large ribosomal subunit protein uL11 N-terminal" evidence="6">
    <location>
        <begin position="15"/>
        <end position="69"/>
    </location>
</feature>
<evidence type="ECO:0000256" key="1">
    <source>
        <dbReference type="ARBA" id="ARBA00010537"/>
    </source>
</evidence>
<feature type="domain" description="Large ribosomal subunit protein uL11 C-terminal" evidence="5">
    <location>
        <begin position="74"/>
        <end position="143"/>
    </location>
</feature>
<comment type="similarity">
    <text evidence="1 4">Belongs to the universal ribosomal protein uL11 family.</text>
</comment>
<proteinExistence type="inferred from homology"/>
<evidence type="ECO:0000256" key="3">
    <source>
        <dbReference type="ARBA" id="ARBA00023274"/>
    </source>
</evidence>